<evidence type="ECO:0000256" key="2">
    <source>
        <dbReference type="ARBA" id="ARBA00022448"/>
    </source>
</evidence>
<keyword evidence="3" id="KW-1003">Cell membrane</keyword>
<dbReference type="PANTHER" id="PTHR33281:SF19">
    <property type="entry name" value="VOLTAGE-DEPENDENT ANION CHANNEL-FORMING PROTEIN YNEE"/>
    <property type="match status" value="1"/>
</dbReference>
<keyword evidence="5" id="KW-1133">Transmembrane helix</keyword>
<evidence type="ECO:0000256" key="3">
    <source>
        <dbReference type="ARBA" id="ARBA00022475"/>
    </source>
</evidence>
<dbReference type="GO" id="GO:0005254">
    <property type="term" value="F:chloride channel activity"/>
    <property type="evidence" value="ECO:0007669"/>
    <property type="project" value="InterPro"/>
</dbReference>
<protein>
    <submittedName>
        <fullName evidence="9">Bestrophin, RFP-TM, chloride channel family protein</fullName>
    </submittedName>
</protein>
<evidence type="ECO:0000313" key="9">
    <source>
        <dbReference type="EMBL" id="ERT08105.1"/>
    </source>
</evidence>
<sequence>MISFTLFGIEEIGREIENPFGYDLNDLQLDSICQTMQRNIADIICIKPSIHCPENPLNSRSIN</sequence>
<dbReference type="InterPro" id="IPR044669">
    <property type="entry name" value="YneE/VCCN1/2-like"/>
</dbReference>
<comment type="caution">
    <text evidence="9">The sequence shown here is derived from an EMBL/GenBank/DDBJ whole genome shotgun (WGS) entry which is preliminary data.</text>
</comment>
<proteinExistence type="inferred from homology"/>
<evidence type="ECO:0000313" key="10">
    <source>
        <dbReference type="Proteomes" id="UP000017127"/>
    </source>
</evidence>
<evidence type="ECO:0000256" key="4">
    <source>
        <dbReference type="ARBA" id="ARBA00022692"/>
    </source>
</evidence>
<evidence type="ECO:0000256" key="5">
    <source>
        <dbReference type="ARBA" id="ARBA00022989"/>
    </source>
</evidence>
<dbReference type="AlphaFoldDB" id="U7QLW4"/>
<dbReference type="Pfam" id="PF25539">
    <property type="entry name" value="Bestrophin_2"/>
    <property type="match status" value="1"/>
</dbReference>
<organism evidence="9 10">
    <name type="scientific">Lyngbya aestuarii BL J</name>
    <dbReference type="NCBI Taxonomy" id="1348334"/>
    <lineage>
        <taxon>Bacteria</taxon>
        <taxon>Bacillati</taxon>
        <taxon>Cyanobacteriota</taxon>
        <taxon>Cyanophyceae</taxon>
        <taxon>Oscillatoriophycideae</taxon>
        <taxon>Oscillatoriales</taxon>
        <taxon>Microcoleaceae</taxon>
        <taxon>Lyngbya</taxon>
    </lineage>
</organism>
<dbReference type="GO" id="GO:0005886">
    <property type="term" value="C:plasma membrane"/>
    <property type="evidence" value="ECO:0007669"/>
    <property type="project" value="UniProtKB-SubCell"/>
</dbReference>
<keyword evidence="6" id="KW-0406">Ion transport</keyword>
<accession>U7QLW4</accession>
<keyword evidence="4" id="KW-0812">Transmembrane</keyword>
<keyword evidence="7" id="KW-0472">Membrane</keyword>
<comment type="subcellular location">
    <subcellularLocation>
        <location evidence="1">Cell membrane</location>
        <topology evidence="1">Multi-pass membrane protein</topology>
    </subcellularLocation>
</comment>
<dbReference type="Proteomes" id="UP000017127">
    <property type="component" value="Unassembled WGS sequence"/>
</dbReference>
<reference evidence="9 10" key="1">
    <citation type="journal article" date="2013" name="Front. Microbiol.">
        <title>Comparative genomic analyses of the cyanobacterium, Lyngbya aestuarii BL J, a powerful hydrogen producer.</title>
        <authorList>
            <person name="Kothari A."/>
            <person name="Vaughn M."/>
            <person name="Garcia-Pichel F."/>
        </authorList>
    </citation>
    <scope>NUCLEOTIDE SEQUENCE [LARGE SCALE GENOMIC DNA]</scope>
    <source>
        <strain evidence="9 10">BL J</strain>
    </source>
</reference>
<gene>
    <name evidence="9" type="ORF">M595_1914</name>
</gene>
<dbReference type="PANTHER" id="PTHR33281">
    <property type="entry name" value="UPF0187 PROTEIN YNEE"/>
    <property type="match status" value="1"/>
</dbReference>
<keyword evidence="10" id="KW-1185">Reference proteome</keyword>
<evidence type="ECO:0000256" key="1">
    <source>
        <dbReference type="ARBA" id="ARBA00004651"/>
    </source>
</evidence>
<evidence type="ECO:0000256" key="6">
    <source>
        <dbReference type="ARBA" id="ARBA00023065"/>
    </source>
</evidence>
<evidence type="ECO:0000256" key="8">
    <source>
        <dbReference type="ARBA" id="ARBA00034708"/>
    </source>
</evidence>
<comment type="similarity">
    <text evidence="8">Belongs to the anion channel-forming bestrophin (TC 1.A.46) family.</text>
</comment>
<evidence type="ECO:0000256" key="7">
    <source>
        <dbReference type="ARBA" id="ARBA00023136"/>
    </source>
</evidence>
<name>U7QLW4_9CYAN</name>
<keyword evidence="2" id="KW-0813">Transport</keyword>
<dbReference type="EMBL" id="AUZM01000014">
    <property type="protein sequence ID" value="ERT08105.1"/>
    <property type="molecule type" value="Genomic_DNA"/>
</dbReference>